<accession>A0ABD7S2K4</accession>
<dbReference type="Proteomes" id="UP000320455">
    <property type="component" value="Unassembled WGS sequence"/>
</dbReference>
<reference evidence="2" key="1">
    <citation type="journal article" date="2020" name="Phytopathology">
        <title>Genomic acquisitions in emerging populations of Xanthomonas vasicola pv. vasculorum infecting corn in the U.S. and Argentina.</title>
        <authorList>
            <person name="Perez-Quintero A.L."/>
        </authorList>
    </citation>
    <scope>NUCLEOTIDE SEQUENCE [LARGE SCALE GENOMIC DNA]</scope>
    <source>
        <strain evidence="2">Xvh-L</strain>
    </source>
</reference>
<evidence type="ECO:0000313" key="1">
    <source>
        <dbReference type="EMBL" id="TWQ44489.1"/>
    </source>
</evidence>
<organism evidence="1 2">
    <name type="scientific">Xanthomonas vasicola</name>
    <dbReference type="NCBI Taxonomy" id="56459"/>
    <lineage>
        <taxon>Bacteria</taxon>
        <taxon>Pseudomonadati</taxon>
        <taxon>Pseudomonadota</taxon>
        <taxon>Gammaproteobacteria</taxon>
        <taxon>Lysobacterales</taxon>
        <taxon>Lysobacteraceae</taxon>
        <taxon>Xanthomonas</taxon>
    </lineage>
</organism>
<keyword evidence="2" id="KW-1185">Reference proteome</keyword>
<proteinExistence type="predicted"/>
<sequence length="23" mass="2410">MSLLLAIPLAVIIALAVFVVVFP</sequence>
<gene>
    <name evidence="1" type="ORF">FQK01_24845</name>
</gene>
<evidence type="ECO:0000313" key="2">
    <source>
        <dbReference type="Proteomes" id="UP000320455"/>
    </source>
</evidence>
<dbReference type="AlphaFoldDB" id="A0ABD7S2K4"/>
<comment type="caution">
    <text evidence="1">The sequence shown here is derived from an EMBL/GenBank/DDBJ whole genome shotgun (WGS) entry which is preliminary data.</text>
</comment>
<dbReference type="EMBL" id="VOCK01000237">
    <property type="protein sequence ID" value="TWQ44489.1"/>
    <property type="molecule type" value="Genomic_DNA"/>
</dbReference>
<feature type="non-terminal residue" evidence="1">
    <location>
        <position position="23"/>
    </location>
</feature>
<protein>
    <submittedName>
        <fullName evidence="1">DUF1453 domain-containing protein</fullName>
    </submittedName>
</protein>
<name>A0ABD7S2K4_XANVA</name>